<proteinExistence type="predicted"/>
<dbReference type="OrthoDB" id="5505241at2"/>
<comment type="caution">
    <text evidence="2">The sequence shown here is derived from an EMBL/GenBank/DDBJ whole genome shotgun (WGS) entry which is preliminary data.</text>
</comment>
<feature type="region of interest" description="Disordered" evidence="1">
    <location>
        <begin position="56"/>
        <end position="99"/>
    </location>
</feature>
<evidence type="ECO:0000256" key="1">
    <source>
        <dbReference type="SAM" id="MobiDB-lite"/>
    </source>
</evidence>
<name>A0A2S9XL03_9BACT</name>
<organism evidence="2 3">
    <name type="scientific">Enhygromyxa salina</name>
    <dbReference type="NCBI Taxonomy" id="215803"/>
    <lineage>
        <taxon>Bacteria</taxon>
        <taxon>Pseudomonadati</taxon>
        <taxon>Myxococcota</taxon>
        <taxon>Polyangia</taxon>
        <taxon>Nannocystales</taxon>
        <taxon>Nannocystaceae</taxon>
        <taxon>Enhygromyxa</taxon>
    </lineage>
</organism>
<feature type="compositionally biased region" description="Low complexity" evidence="1">
    <location>
        <begin position="59"/>
        <end position="88"/>
    </location>
</feature>
<reference evidence="2 3" key="1">
    <citation type="submission" date="2018-03" db="EMBL/GenBank/DDBJ databases">
        <title>Draft Genome Sequences of the Obligatory Marine Myxobacteria Enhygromyxa salina SWB007.</title>
        <authorList>
            <person name="Poehlein A."/>
            <person name="Moghaddam J.A."/>
            <person name="Harms H."/>
            <person name="Alanjari M."/>
            <person name="Koenig G.M."/>
            <person name="Daniel R."/>
            <person name="Schaeberle T.F."/>
        </authorList>
    </citation>
    <scope>NUCLEOTIDE SEQUENCE [LARGE SCALE GENOMIC DNA]</scope>
    <source>
        <strain evidence="2 3">SWB007</strain>
    </source>
</reference>
<dbReference type="Proteomes" id="UP000238823">
    <property type="component" value="Unassembled WGS sequence"/>
</dbReference>
<evidence type="ECO:0000313" key="2">
    <source>
        <dbReference type="EMBL" id="PRP93517.1"/>
    </source>
</evidence>
<dbReference type="EMBL" id="PVNL01000147">
    <property type="protein sequence ID" value="PRP93517.1"/>
    <property type="molecule type" value="Genomic_DNA"/>
</dbReference>
<gene>
    <name evidence="2" type="ORF">ENSA7_79450</name>
</gene>
<protein>
    <submittedName>
        <fullName evidence="2">Uncharacterized protein</fullName>
    </submittedName>
</protein>
<dbReference type="RefSeq" id="WP_106094700.1">
    <property type="nucleotide sequence ID" value="NZ_PVNL01000147.1"/>
</dbReference>
<sequence>MYPCSSCNRHVLEDAAACPFCGTTLHAIGSPLRSGIAGFALIAATLLGTSACARNPSMSDEGSTTTTNGGSSDTVSDTSPESDSETSTMGDGDGDTNDQSSDVSLSFYACAPDDDWWISDCDPFAQDCPEGEKCVPYASTGGEFDSNKCVPITGSQAPGESCVYGGKVESTDDCDSTSFCFHVQQMEGMEVGTCTSFCEATPDDPLCGSGSSCLIAYDGTFSLCLASCHPIMQDCVDGQACQWFLDPFEFLCELDGTGAPGDGCDTVNSCASGNVCAAAEFVPGCQSDSCCTEFCDLEDQGFVCSNPQTECVVFFDEPEMTPPGYETVGVCVPPP</sequence>
<evidence type="ECO:0000313" key="3">
    <source>
        <dbReference type="Proteomes" id="UP000238823"/>
    </source>
</evidence>
<dbReference type="AlphaFoldDB" id="A0A2S9XL03"/>
<accession>A0A2S9XL03</accession>